<protein>
    <submittedName>
        <fullName evidence="2">DUF4116 domain-containing protein</fullName>
    </submittedName>
</protein>
<dbReference type="Pfam" id="PF13475">
    <property type="entry name" value="DUF4116"/>
    <property type="match status" value="1"/>
</dbReference>
<feature type="domain" description="DUF4116" evidence="1">
    <location>
        <begin position="158"/>
        <end position="206"/>
    </location>
</feature>
<gene>
    <name evidence="2" type="ORF">NSP04_06160</name>
</gene>
<reference evidence="2" key="1">
    <citation type="submission" date="2022-07" db="EMBL/GenBank/DDBJ databases">
        <authorList>
            <person name="Xamxidin M."/>
        </authorList>
    </citation>
    <scope>NUCLEOTIDE SEQUENCE</scope>
    <source>
        <strain evidence="2">YS8-69</strain>
    </source>
</reference>
<comment type="caution">
    <text evidence="2">The sequence shown here is derived from an EMBL/GenBank/DDBJ whole genome shotgun (WGS) entry which is preliminary data.</text>
</comment>
<evidence type="ECO:0000313" key="2">
    <source>
        <dbReference type="EMBL" id="MCR2746225.1"/>
    </source>
</evidence>
<dbReference type="Proteomes" id="UP001165267">
    <property type="component" value="Unassembled WGS sequence"/>
</dbReference>
<dbReference type="EMBL" id="JANKHG010000016">
    <property type="protein sequence ID" value="MCR2746225.1"/>
    <property type="molecule type" value="Genomic_DNA"/>
</dbReference>
<sequence length="217" mass="24080">MALATSRNSDIAPRIWLSQFYKARNVRELPELSGLKLSLSNELKLTKALAGLAEQFTDPLLNRKKLSDTEKTNLNRSLSKLTGLAMLLLKPLVQSGDLHKLDAFTLNSMQGLLNKVSNLESEKFRNALTHAISKQSTISAVRLDSSAYSGLSEVWRNDLDVSLAAINQNANLLEYASDDLKNDRVLVFAAAKKNSSALRYASPRLRAEFELTYPPTE</sequence>
<dbReference type="RefSeq" id="WP_257511467.1">
    <property type="nucleotide sequence ID" value="NZ_JANKHG010000016.1"/>
</dbReference>
<name>A0ABT1XG21_9BURK</name>
<evidence type="ECO:0000259" key="1">
    <source>
        <dbReference type="Pfam" id="PF13475"/>
    </source>
</evidence>
<proteinExistence type="predicted"/>
<dbReference type="InterPro" id="IPR025197">
    <property type="entry name" value="DUF4116"/>
</dbReference>
<keyword evidence="3" id="KW-1185">Reference proteome</keyword>
<organism evidence="2 3">
    <name type="scientific">Limnobacter parvus</name>
    <dbReference type="NCBI Taxonomy" id="2939690"/>
    <lineage>
        <taxon>Bacteria</taxon>
        <taxon>Pseudomonadati</taxon>
        <taxon>Pseudomonadota</taxon>
        <taxon>Betaproteobacteria</taxon>
        <taxon>Burkholderiales</taxon>
        <taxon>Burkholderiaceae</taxon>
        <taxon>Limnobacter</taxon>
    </lineage>
</organism>
<evidence type="ECO:0000313" key="3">
    <source>
        <dbReference type="Proteomes" id="UP001165267"/>
    </source>
</evidence>
<accession>A0ABT1XG21</accession>